<accession>A0A485KKB7</accession>
<keyword evidence="1" id="KW-0732">Signal</keyword>
<dbReference type="EMBL" id="CAADRA010005124">
    <property type="protein sequence ID" value="VFT85336.1"/>
    <property type="molecule type" value="Genomic_DNA"/>
</dbReference>
<reference evidence="3 4" key="1">
    <citation type="submission" date="2019-03" db="EMBL/GenBank/DDBJ databases">
        <authorList>
            <person name="Gaulin E."/>
            <person name="Dumas B."/>
        </authorList>
    </citation>
    <scope>NUCLEOTIDE SEQUENCE [LARGE SCALE GENOMIC DNA]</scope>
    <source>
        <strain evidence="3">CBS 568.67</strain>
    </source>
</reference>
<feature type="signal peptide" evidence="1">
    <location>
        <begin position="1"/>
        <end position="20"/>
    </location>
</feature>
<evidence type="ECO:0000313" key="2">
    <source>
        <dbReference type="EMBL" id="KAF0701004.1"/>
    </source>
</evidence>
<dbReference type="InterPro" id="IPR036470">
    <property type="entry name" value="Elicitin_sf"/>
</dbReference>
<organism evidence="3 4">
    <name type="scientific">Aphanomyces stellatus</name>
    <dbReference type="NCBI Taxonomy" id="120398"/>
    <lineage>
        <taxon>Eukaryota</taxon>
        <taxon>Sar</taxon>
        <taxon>Stramenopiles</taxon>
        <taxon>Oomycota</taxon>
        <taxon>Saprolegniomycetes</taxon>
        <taxon>Saprolegniales</taxon>
        <taxon>Verrucalvaceae</taxon>
        <taxon>Aphanomyces</taxon>
    </lineage>
</organism>
<evidence type="ECO:0000256" key="1">
    <source>
        <dbReference type="SAM" id="SignalP"/>
    </source>
</evidence>
<dbReference type="SUPFAM" id="SSF48647">
    <property type="entry name" value="Fungal elicitin"/>
    <property type="match status" value="1"/>
</dbReference>
<dbReference type="OrthoDB" id="164889at2759"/>
<feature type="chain" id="PRO_5036116090" evidence="1">
    <location>
        <begin position="21"/>
        <end position="107"/>
    </location>
</feature>
<reference evidence="2" key="2">
    <citation type="submission" date="2019-06" db="EMBL/GenBank/DDBJ databases">
        <title>Genomics analysis of Aphanomyces spp. identifies a new class of oomycete effector associated with host adaptation.</title>
        <authorList>
            <person name="Gaulin E."/>
        </authorList>
    </citation>
    <scope>NUCLEOTIDE SEQUENCE</scope>
    <source>
        <strain evidence="2">CBS 578.67</strain>
    </source>
</reference>
<dbReference type="EMBL" id="VJMH01005103">
    <property type="protein sequence ID" value="KAF0701004.1"/>
    <property type="molecule type" value="Genomic_DNA"/>
</dbReference>
<dbReference type="AlphaFoldDB" id="A0A485KKB7"/>
<dbReference type="PROSITE" id="PS51257">
    <property type="entry name" value="PROKAR_LIPOPROTEIN"/>
    <property type="match status" value="1"/>
</dbReference>
<keyword evidence="4" id="KW-1185">Reference proteome</keyword>
<dbReference type="GO" id="GO:0005576">
    <property type="term" value="C:extracellular region"/>
    <property type="evidence" value="ECO:0007669"/>
    <property type="project" value="InterPro"/>
</dbReference>
<evidence type="ECO:0000313" key="4">
    <source>
        <dbReference type="Proteomes" id="UP000332933"/>
    </source>
</evidence>
<name>A0A485KKB7_9STRA</name>
<proteinExistence type="predicted"/>
<sequence length="107" mass="11812">MKSAIALLVTAALAASPAFAACSKSQIQSWMASCDRLPTNQQKCDSRACHRAIHWLVEPETRDCYVNLGLGPVSDLDKYIALDEFCHAEDVRALELEFVQLVNNTSE</sequence>
<dbReference type="Proteomes" id="UP000332933">
    <property type="component" value="Unassembled WGS sequence"/>
</dbReference>
<protein>
    <submittedName>
        <fullName evidence="3">Aste57867_8450 protein</fullName>
    </submittedName>
</protein>
<evidence type="ECO:0000313" key="3">
    <source>
        <dbReference type="EMBL" id="VFT85336.1"/>
    </source>
</evidence>
<gene>
    <name evidence="3" type="primary">Aste57867_8450</name>
    <name evidence="2" type="ORF">As57867_008418</name>
    <name evidence="3" type="ORF">ASTE57867_8450</name>
</gene>